<protein>
    <recommendedName>
        <fullName evidence="3 4">Dephospho-CoA kinase</fullName>
        <ecNumber evidence="3 4">2.7.1.24</ecNumber>
    </recommendedName>
    <alternativeName>
        <fullName evidence="3">Dephosphocoenzyme A kinase</fullName>
    </alternativeName>
</protein>
<dbReference type="SUPFAM" id="SSF52540">
    <property type="entry name" value="P-loop containing nucleoside triphosphate hydrolases"/>
    <property type="match status" value="1"/>
</dbReference>
<evidence type="ECO:0000256" key="2">
    <source>
        <dbReference type="ARBA" id="ARBA00022840"/>
    </source>
</evidence>
<keyword evidence="3 5" id="KW-0418">Kinase</keyword>
<sequence>MTMVIGLTGGIASGKSTVSNMIREQQIPIVDADLISRQVVEVGKPAYHQIQEAFGSSILNEDETINREKLGSIIFQDEKKRYLLNSIVHPAVRKEMLQQTGMAKRNKERAVVLDIPLLFESKLTQMVEKTLLIYVDENTQLERLMNRNSYLKEEALSRIQSQMPLKEKVELADEVINNNGTINETRQQLNRILEKWL</sequence>
<comment type="pathway">
    <text evidence="3">Cofactor biosynthesis; coenzyme A biosynthesis; CoA from (R)-pantothenate: step 5/5.</text>
</comment>
<keyword evidence="1 3" id="KW-0547">Nucleotide-binding</keyword>
<evidence type="ECO:0000256" key="1">
    <source>
        <dbReference type="ARBA" id="ARBA00022741"/>
    </source>
</evidence>
<dbReference type="CDD" id="cd02022">
    <property type="entry name" value="DPCK"/>
    <property type="match status" value="1"/>
</dbReference>
<organism evidence="5 6">
    <name type="scientific">Metabacillus herbersteinensis</name>
    <dbReference type="NCBI Taxonomy" id="283816"/>
    <lineage>
        <taxon>Bacteria</taxon>
        <taxon>Bacillati</taxon>
        <taxon>Bacillota</taxon>
        <taxon>Bacilli</taxon>
        <taxon>Bacillales</taxon>
        <taxon>Bacillaceae</taxon>
        <taxon>Metabacillus</taxon>
    </lineage>
</organism>
<evidence type="ECO:0000313" key="5">
    <source>
        <dbReference type="EMBL" id="MFC0270262.1"/>
    </source>
</evidence>
<dbReference type="GO" id="GO:0004140">
    <property type="term" value="F:dephospho-CoA kinase activity"/>
    <property type="evidence" value="ECO:0007669"/>
    <property type="project" value="UniProtKB-EC"/>
</dbReference>
<accession>A0ABV6G9A5</accession>
<dbReference type="Gene3D" id="3.40.50.300">
    <property type="entry name" value="P-loop containing nucleotide triphosphate hydrolases"/>
    <property type="match status" value="1"/>
</dbReference>
<comment type="function">
    <text evidence="3">Catalyzes the phosphorylation of the 3'-hydroxyl group of dephosphocoenzyme A to form coenzyme A.</text>
</comment>
<comment type="caution">
    <text evidence="5">The sequence shown here is derived from an EMBL/GenBank/DDBJ whole genome shotgun (WGS) entry which is preliminary data.</text>
</comment>
<comment type="catalytic activity">
    <reaction evidence="3">
        <text>3'-dephospho-CoA + ATP = ADP + CoA + H(+)</text>
        <dbReference type="Rhea" id="RHEA:18245"/>
        <dbReference type="ChEBI" id="CHEBI:15378"/>
        <dbReference type="ChEBI" id="CHEBI:30616"/>
        <dbReference type="ChEBI" id="CHEBI:57287"/>
        <dbReference type="ChEBI" id="CHEBI:57328"/>
        <dbReference type="ChEBI" id="CHEBI:456216"/>
        <dbReference type="EC" id="2.7.1.24"/>
    </reaction>
</comment>
<dbReference type="EMBL" id="JBHLVO010000001">
    <property type="protein sequence ID" value="MFC0270262.1"/>
    <property type="molecule type" value="Genomic_DNA"/>
</dbReference>
<dbReference type="EC" id="2.7.1.24" evidence="3 4"/>
<comment type="similarity">
    <text evidence="3">Belongs to the CoaE family.</text>
</comment>
<dbReference type="InterPro" id="IPR001977">
    <property type="entry name" value="Depp_CoAkinase"/>
</dbReference>
<reference evidence="5 6" key="1">
    <citation type="submission" date="2024-09" db="EMBL/GenBank/DDBJ databases">
        <authorList>
            <person name="Sun Q."/>
            <person name="Mori K."/>
        </authorList>
    </citation>
    <scope>NUCLEOTIDE SEQUENCE [LARGE SCALE GENOMIC DNA]</scope>
    <source>
        <strain evidence="5 6">CCM 7228</strain>
    </source>
</reference>
<gene>
    <name evidence="3 5" type="primary">coaE</name>
    <name evidence="5" type="ORF">ACFFIX_02150</name>
</gene>
<name>A0ABV6G9A5_9BACI</name>
<evidence type="ECO:0000256" key="3">
    <source>
        <dbReference type="HAMAP-Rule" id="MF_00376"/>
    </source>
</evidence>
<dbReference type="Proteomes" id="UP001589854">
    <property type="component" value="Unassembled WGS sequence"/>
</dbReference>
<dbReference type="Pfam" id="PF01121">
    <property type="entry name" value="CoaE"/>
    <property type="match status" value="1"/>
</dbReference>
<dbReference type="InterPro" id="IPR027417">
    <property type="entry name" value="P-loop_NTPase"/>
</dbReference>
<keyword evidence="3" id="KW-0173">Coenzyme A biosynthesis</keyword>
<feature type="binding site" evidence="3">
    <location>
        <begin position="12"/>
        <end position="17"/>
    </location>
    <ligand>
        <name>ATP</name>
        <dbReference type="ChEBI" id="CHEBI:30616"/>
    </ligand>
</feature>
<keyword evidence="6" id="KW-1185">Reference proteome</keyword>
<dbReference type="HAMAP" id="MF_00376">
    <property type="entry name" value="Dephospho_CoA_kinase"/>
    <property type="match status" value="1"/>
</dbReference>
<dbReference type="PROSITE" id="PS51219">
    <property type="entry name" value="DPCK"/>
    <property type="match status" value="1"/>
</dbReference>
<keyword evidence="3" id="KW-0963">Cytoplasm</keyword>
<proteinExistence type="inferred from homology"/>
<comment type="subcellular location">
    <subcellularLocation>
        <location evidence="3">Cytoplasm</location>
    </subcellularLocation>
</comment>
<keyword evidence="3 5" id="KW-0808">Transferase</keyword>
<dbReference type="RefSeq" id="WP_378930024.1">
    <property type="nucleotide sequence ID" value="NZ_JBHLVO010000001.1"/>
</dbReference>
<evidence type="ECO:0000313" key="6">
    <source>
        <dbReference type="Proteomes" id="UP001589854"/>
    </source>
</evidence>
<dbReference type="PANTHER" id="PTHR10695">
    <property type="entry name" value="DEPHOSPHO-COA KINASE-RELATED"/>
    <property type="match status" value="1"/>
</dbReference>
<dbReference type="PANTHER" id="PTHR10695:SF46">
    <property type="entry name" value="BIFUNCTIONAL COENZYME A SYNTHASE-RELATED"/>
    <property type="match status" value="1"/>
</dbReference>
<evidence type="ECO:0000256" key="4">
    <source>
        <dbReference type="NCBIfam" id="TIGR00152"/>
    </source>
</evidence>
<dbReference type="NCBIfam" id="TIGR00152">
    <property type="entry name" value="dephospho-CoA kinase"/>
    <property type="match status" value="1"/>
</dbReference>
<keyword evidence="2 3" id="KW-0067">ATP-binding</keyword>